<dbReference type="InterPro" id="IPR051275">
    <property type="entry name" value="Cell_adhesion_signaling"/>
</dbReference>
<dbReference type="InterPro" id="IPR007110">
    <property type="entry name" value="Ig-like_dom"/>
</dbReference>
<keyword evidence="9" id="KW-1185">Reference proteome</keyword>
<feature type="signal peptide" evidence="7">
    <location>
        <begin position="1"/>
        <end position="21"/>
    </location>
</feature>
<evidence type="ECO:0000256" key="4">
    <source>
        <dbReference type="ARBA" id="ARBA00023180"/>
    </source>
</evidence>
<name>A0A8J1YAZ4_OWEFU</name>
<comment type="subcellular location">
    <subcellularLocation>
        <location evidence="1">Membrane</location>
        <topology evidence="1">Single-pass type I membrane protein</topology>
    </subcellularLocation>
</comment>
<dbReference type="PANTHER" id="PTHR11640:SF148">
    <property type="entry name" value="CD166 ANTIGEN HOMOLOG A"/>
    <property type="match status" value="1"/>
</dbReference>
<evidence type="ECO:0000313" key="9">
    <source>
        <dbReference type="Proteomes" id="UP000749559"/>
    </source>
</evidence>
<keyword evidence="3" id="KW-1015">Disulfide bond</keyword>
<keyword evidence="2" id="KW-0472">Membrane</keyword>
<keyword evidence="4" id="KW-0325">Glycoprotein</keyword>
<feature type="compositionally biased region" description="Basic and acidic residues" evidence="6">
    <location>
        <begin position="528"/>
        <end position="538"/>
    </location>
</feature>
<organism evidence="8 9">
    <name type="scientific">Owenia fusiformis</name>
    <name type="common">Polychaete worm</name>
    <dbReference type="NCBI Taxonomy" id="6347"/>
    <lineage>
        <taxon>Eukaryota</taxon>
        <taxon>Metazoa</taxon>
        <taxon>Spiralia</taxon>
        <taxon>Lophotrochozoa</taxon>
        <taxon>Annelida</taxon>
        <taxon>Polychaeta</taxon>
        <taxon>Sedentaria</taxon>
        <taxon>Canalipalpata</taxon>
        <taxon>Sabellida</taxon>
        <taxon>Oweniida</taxon>
        <taxon>Oweniidae</taxon>
        <taxon>Owenia</taxon>
    </lineage>
</organism>
<accession>A0A8J1YAZ4</accession>
<feature type="region of interest" description="Disordered" evidence="6">
    <location>
        <begin position="522"/>
        <end position="541"/>
    </location>
</feature>
<dbReference type="AlphaFoldDB" id="A0A8J1YAZ4"/>
<gene>
    <name evidence="8" type="ORF">OFUS_LOCUS24298</name>
</gene>
<dbReference type="InterPro" id="IPR013783">
    <property type="entry name" value="Ig-like_fold"/>
</dbReference>
<dbReference type="InterPro" id="IPR036179">
    <property type="entry name" value="Ig-like_dom_sf"/>
</dbReference>
<protein>
    <submittedName>
        <fullName evidence="8">Uncharacterized protein</fullName>
    </submittedName>
</protein>
<dbReference type="GO" id="GO:0098609">
    <property type="term" value="P:cell-cell adhesion"/>
    <property type="evidence" value="ECO:0007669"/>
    <property type="project" value="TreeGrafter"/>
</dbReference>
<evidence type="ECO:0000256" key="3">
    <source>
        <dbReference type="ARBA" id="ARBA00023157"/>
    </source>
</evidence>
<dbReference type="GO" id="GO:0005911">
    <property type="term" value="C:cell-cell junction"/>
    <property type="evidence" value="ECO:0007669"/>
    <property type="project" value="TreeGrafter"/>
</dbReference>
<keyword evidence="5" id="KW-0393">Immunoglobulin domain</keyword>
<dbReference type="EMBL" id="CAIIXF020000012">
    <property type="protein sequence ID" value="CAH1800411.1"/>
    <property type="molecule type" value="Genomic_DNA"/>
</dbReference>
<evidence type="ECO:0000313" key="8">
    <source>
        <dbReference type="EMBL" id="CAH1800411.1"/>
    </source>
</evidence>
<sequence>MSGAVNIWICTFGLIAIGVAAQGSITVVVEPTAKPIVGQDVKIHCRIKGFTPGDFINWNKKMDDDKIHIIGTNIFINYPFADTNRYAAAVADSPDEKVYTLSIANIQLEDAGQIGCGMPSKREQAFQTVVVSSDSTDLTLTVGGSTQRDTDSVMLEEGAPIDIMCEVSGSNPAPMVQMFVGDMEITNDMPTNEPKEVVGIDNDGLKSIMYSHKLAYPQWKASTESSGYILKCVSKVEGFDEQTASIELKMIYAAQLNCPPSVSFPMYEKNAVVTCHAKANPALTMIEWSWDRFDDRNSTEKLACDTNSSKPTSEGKYFCSLSKDADTTEVKFRIGMIHQQHFRNYELSISNGQGSDSKMVEVIRDKTREYQFLAKLWIELSFTKQHILASGMKMDTKYALGSLVLICAVAIATTQDNKPKEGPPQINCQPAKFPNYHKEANITCHVYAYPFLDDMMWQFTSKSGHLENVTMDNPNGKFRLEHRIPSSPGGVSYNQTIALVRDEWLHAKDFRDYTLTVSNSEGQAKETVTLERDRENEKPTGSAAVPVMSLATILFSYALSHL</sequence>
<dbReference type="PROSITE" id="PS50835">
    <property type="entry name" value="IG_LIKE"/>
    <property type="match status" value="2"/>
</dbReference>
<dbReference type="Proteomes" id="UP000749559">
    <property type="component" value="Unassembled WGS sequence"/>
</dbReference>
<feature type="chain" id="PRO_5043512637" evidence="7">
    <location>
        <begin position="22"/>
        <end position="562"/>
    </location>
</feature>
<keyword evidence="7" id="KW-0732">Signal</keyword>
<comment type="caution">
    <text evidence="8">The sequence shown here is derived from an EMBL/GenBank/DDBJ whole genome shotgun (WGS) entry which is preliminary data.</text>
</comment>
<evidence type="ECO:0000256" key="5">
    <source>
        <dbReference type="ARBA" id="ARBA00023319"/>
    </source>
</evidence>
<evidence type="ECO:0000256" key="7">
    <source>
        <dbReference type="SAM" id="SignalP"/>
    </source>
</evidence>
<dbReference type="OrthoDB" id="6413693at2759"/>
<dbReference type="GO" id="GO:0050839">
    <property type="term" value="F:cell adhesion molecule binding"/>
    <property type="evidence" value="ECO:0007669"/>
    <property type="project" value="TreeGrafter"/>
</dbReference>
<dbReference type="SUPFAM" id="SSF48726">
    <property type="entry name" value="Immunoglobulin"/>
    <property type="match status" value="1"/>
</dbReference>
<reference evidence="8" key="1">
    <citation type="submission" date="2022-03" db="EMBL/GenBank/DDBJ databases">
        <authorList>
            <person name="Martin C."/>
        </authorList>
    </citation>
    <scope>NUCLEOTIDE SEQUENCE</scope>
</reference>
<proteinExistence type="predicted"/>
<dbReference type="Gene3D" id="2.60.40.10">
    <property type="entry name" value="Immunoglobulins"/>
    <property type="match status" value="3"/>
</dbReference>
<evidence type="ECO:0000256" key="2">
    <source>
        <dbReference type="ARBA" id="ARBA00023136"/>
    </source>
</evidence>
<evidence type="ECO:0000256" key="1">
    <source>
        <dbReference type="ARBA" id="ARBA00004479"/>
    </source>
</evidence>
<evidence type="ECO:0000256" key="6">
    <source>
        <dbReference type="SAM" id="MobiDB-lite"/>
    </source>
</evidence>
<dbReference type="PANTHER" id="PTHR11640">
    <property type="entry name" value="NEPHRIN"/>
    <property type="match status" value="1"/>
</dbReference>
<dbReference type="GO" id="GO:0005886">
    <property type="term" value="C:plasma membrane"/>
    <property type="evidence" value="ECO:0007669"/>
    <property type="project" value="TreeGrafter"/>
</dbReference>